<dbReference type="InterPro" id="IPR039841">
    <property type="entry name" value="INTS14"/>
</dbReference>
<feature type="domain" description="Integrator complex subunit 14 beta-barrel" evidence="6">
    <location>
        <begin position="209"/>
        <end position="358"/>
    </location>
</feature>
<comment type="subcellular location">
    <subcellularLocation>
        <location evidence="1">Nucleus</location>
    </subcellularLocation>
</comment>
<gene>
    <name evidence="8" type="ORF">PSYICH_LOCUS14232</name>
</gene>
<dbReference type="EMBL" id="OV651820">
    <property type="protein sequence ID" value="CAH1114350.1"/>
    <property type="molecule type" value="Genomic_DNA"/>
</dbReference>
<dbReference type="InterPro" id="IPR046471">
    <property type="entry name" value="IntS14_C"/>
</dbReference>
<dbReference type="GO" id="GO:0034472">
    <property type="term" value="P:snRNA 3'-end processing"/>
    <property type="evidence" value="ECO:0007669"/>
    <property type="project" value="TreeGrafter"/>
</dbReference>
<evidence type="ECO:0000256" key="2">
    <source>
        <dbReference type="ARBA" id="ARBA00016816"/>
    </source>
</evidence>
<dbReference type="AlphaFoldDB" id="A0A9P0GFU0"/>
<keyword evidence="3" id="KW-0539">Nucleus</keyword>
<dbReference type="CDD" id="cd00198">
    <property type="entry name" value="vWFA"/>
    <property type="match status" value="1"/>
</dbReference>
<evidence type="ECO:0000259" key="7">
    <source>
        <dbReference type="Pfam" id="PF20504"/>
    </source>
</evidence>
<dbReference type="Pfam" id="PF13519">
    <property type="entry name" value="VWA_2"/>
    <property type="match status" value="1"/>
</dbReference>
<keyword evidence="9" id="KW-1185">Reference proteome</keyword>
<evidence type="ECO:0000313" key="8">
    <source>
        <dbReference type="EMBL" id="CAH1114350.1"/>
    </source>
</evidence>
<comment type="similarity">
    <text evidence="4">Belongs to the Integrator subunit 14 family.</text>
</comment>
<evidence type="ECO:0000256" key="3">
    <source>
        <dbReference type="ARBA" id="ARBA00023242"/>
    </source>
</evidence>
<dbReference type="InterPro" id="IPR036465">
    <property type="entry name" value="vWFA_dom_sf"/>
</dbReference>
<accession>A0A9P0GFU0</accession>
<name>A0A9P0GFU0_9CUCU</name>
<evidence type="ECO:0000259" key="6">
    <source>
        <dbReference type="Pfam" id="PF19435"/>
    </source>
</evidence>
<dbReference type="Pfam" id="PF20504">
    <property type="entry name" value="IntS14_C"/>
    <property type="match status" value="1"/>
</dbReference>
<protein>
    <recommendedName>
        <fullName evidence="2">Integrator complex subunit 14</fullName>
    </recommendedName>
</protein>
<evidence type="ECO:0000259" key="5">
    <source>
        <dbReference type="Pfam" id="PF13519"/>
    </source>
</evidence>
<evidence type="ECO:0000313" key="9">
    <source>
        <dbReference type="Proteomes" id="UP001153636"/>
    </source>
</evidence>
<proteinExistence type="inferred from homology"/>
<reference evidence="8" key="1">
    <citation type="submission" date="2022-01" db="EMBL/GenBank/DDBJ databases">
        <authorList>
            <person name="King R."/>
        </authorList>
    </citation>
    <scope>NUCLEOTIDE SEQUENCE</scope>
</reference>
<evidence type="ECO:0000256" key="4">
    <source>
        <dbReference type="ARBA" id="ARBA00061449"/>
    </source>
</evidence>
<dbReference type="OrthoDB" id="2374335at2759"/>
<dbReference type="InterPro" id="IPR045814">
    <property type="entry name" value="IntS14_b-barrel"/>
</dbReference>
<feature type="domain" description="VWFA" evidence="5">
    <location>
        <begin position="3"/>
        <end position="118"/>
    </location>
</feature>
<organism evidence="8 9">
    <name type="scientific">Psylliodes chrysocephalus</name>
    <dbReference type="NCBI Taxonomy" id="3402493"/>
    <lineage>
        <taxon>Eukaryota</taxon>
        <taxon>Metazoa</taxon>
        <taxon>Ecdysozoa</taxon>
        <taxon>Arthropoda</taxon>
        <taxon>Hexapoda</taxon>
        <taxon>Insecta</taxon>
        <taxon>Pterygota</taxon>
        <taxon>Neoptera</taxon>
        <taxon>Endopterygota</taxon>
        <taxon>Coleoptera</taxon>
        <taxon>Polyphaga</taxon>
        <taxon>Cucujiformia</taxon>
        <taxon>Chrysomeloidea</taxon>
        <taxon>Chrysomelidae</taxon>
        <taxon>Galerucinae</taxon>
        <taxon>Alticini</taxon>
        <taxon>Psylliodes</taxon>
    </lineage>
</organism>
<dbReference type="SUPFAM" id="SSF53300">
    <property type="entry name" value="vWA-like"/>
    <property type="match status" value="1"/>
</dbReference>
<dbReference type="InterPro" id="IPR002035">
    <property type="entry name" value="VWF_A"/>
</dbReference>
<dbReference type="Proteomes" id="UP001153636">
    <property type="component" value="Chromosome 8"/>
</dbReference>
<sequence length="504" mass="55808">MPTVILLDVSLSMTKPVQLGDGFETITKKQLAELGICAFLDHLSIHSKLEFISLMAFSSLYEERCPFTRDYNVIKAELKNIEDYDKTCVETALHGVNQMVLGEWGNNTACQILLVTDGNTGLGSNSLKESLATLNQRSKVPFPVPFSFPGKLHIVCLTPTNDFNFIKSKPLYQRLIDLTGSDGSILVPENLQSEACIISLFQKLAEDMYTTFRGTMKCGNMESKIVLSPAPMPYTQVTDFDTQTHNMSELIEVCGFVGVADVGSPMAISRHLILPASSPTKASSPKKQEKSTADLEIIEDDATDEARIPSFCVLLHGALRVENMAALVNIGENWFGFVYSWADSKKKSNLMLTLLTPGADAVPWLGDLNSLGSGESFTPDQAGSFPVKPIEKRSYSQNGVVWIRQAGLQSDIQKILRHARKLPEKTQQFYKELNRLRKAAISLGFLELLNGLAYIFDQECLQLPGSAHPDCALQLQHAAEVLRKTQNRDIKYVVMPLQTNYNSS</sequence>
<feature type="domain" description="Integrator complex subunit 14 C-terminal" evidence="7">
    <location>
        <begin position="400"/>
        <end position="502"/>
    </location>
</feature>
<dbReference type="GO" id="GO:0032039">
    <property type="term" value="C:integrator complex"/>
    <property type="evidence" value="ECO:0007669"/>
    <property type="project" value="InterPro"/>
</dbReference>
<dbReference type="Gene3D" id="3.40.50.410">
    <property type="entry name" value="von Willebrand factor, type A domain"/>
    <property type="match status" value="1"/>
</dbReference>
<dbReference type="Pfam" id="PF19435">
    <property type="entry name" value="IntS14_b-barrel"/>
    <property type="match status" value="1"/>
</dbReference>
<dbReference type="PANTHER" id="PTHR13532:SF3">
    <property type="entry name" value="INTEGRATOR COMPLEX SUBUNIT 14"/>
    <property type="match status" value="1"/>
</dbReference>
<evidence type="ECO:0000256" key="1">
    <source>
        <dbReference type="ARBA" id="ARBA00004123"/>
    </source>
</evidence>
<dbReference type="PANTHER" id="PTHR13532">
    <property type="match status" value="1"/>
</dbReference>